<dbReference type="Proteomes" id="UP000007494">
    <property type="component" value="Chromosome II"/>
</dbReference>
<reference evidence="2" key="2">
    <citation type="submission" date="2011-03" db="EMBL/GenBank/DDBJ databases">
        <title>Comparative genomics and transcriptomics of Neospora caninum and Toxoplasma gondii.</title>
        <authorList>
            <person name="Reid A.J."/>
            <person name="Sohal A."/>
            <person name="Harris D."/>
            <person name="Quail M."/>
            <person name="Sanders M."/>
            <person name="Berriman M."/>
            <person name="Wastling J.M."/>
            <person name="Pain A."/>
        </authorList>
    </citation>
    <scope>NUCLEOTIDE SEQUENCE</scope>
    <source>
        <strain evidence="2">Liverpool</strain>
    </source>
</reference>
<evidence type="ECO:0000256" key="1">
    <source>
        <dbReference type="SAM" id="MobiDB-lite"/>
    </source>
</evidence>
<reference evidence="4" key="3">
    <citation type="journal article" date="2012" name="PLoS Pathog.">
        <title>Comparative genomics of the apicomplexan parasites Toxoplasma gondii and Neospora caninum: Coccidia differing in host range and transmission strategy.</title>
        <authorList>
            <person name="Reid A.J."/>
            <person name="Vermont S.J."/>
            <person name="Cotton J.A."/>
            <person name="Harris D."/>
            <person name="Hill-Cawthorne G.A."/>
            <person name="Konen-Waisman S."/>
            <person name="Latham S.M."/>
            <person name="Mourier T."/>
            <person name="Norton R."/>
            <person name="Quail M.A."/>
            <person name="Sanders M."/>
            <person name="Shanmugam D."/>
            <person name="Sohal A."/>
            <person name="Wasmuth J.D."/>
            <person name="Brunk B."/>
            <person name="Grigg M.E."/>
            <person name="Howard J.C."/>
            <person name="Parkinson J."/>
            <person name="Roos D.S."/>
            <person name="Trees A.J."/>
            <person name="Berriman M."/>
            <person name="Pain A."/>
            <person name="Wastling J.M."/>
        </authorList>
    </citation>
    <scope>NUCLEOTIDE SEQUENCE [LARGE SCALE GENOMIC DNA]</scope>
    <source>
        <strain evidence="4">Liverpool</strain>
    </source>
</reference>
<sequence>MTLGGVVGLSAVAGSNGGLKARWFLPSICLWVLLTAIFLCSSDGGTWTTHAAPAARQTSSASSFEVFQKTGEVPAEAAEAAQDAAKDNGPDGVEETKITDREDGPDGDTPPPLPGEEAASVRGEFSEAGSVHENTEAVTLKEISEQRKSTKAGGNKRTFEGENEVEGQDESNEDDGSEEQDEWEDALSTAAAEWFGGIGKYATHTMLNMLEDRFREWLSKQETETSTQACQETKLEGLIPSVANGDSPLKSFGYPQFDEESGVTVLRPRIPLSTVNGFRAPVHVGAEDYYIQGTYDQVVAFFECFDEYEVIASKLMPNGHWTKEEGHGPLYVQVQNTIEGVRSPIGSPAQILFRYGVASLRKAIRVAAALNGHLPGSYEDLLQMVDNVSALAEFLPGASTDDVIDLWSELAATADRSQQIAIVVEAIEKAIQRKRLDESAGWQDVDAVDLSAPLTVMLTSYPRPSHGVRATIALPSNKALLRDIKEQFSILFETSVVGRTLLEAANGSSRFSTGLQPKDQKRY</sequence>
<organism evidence="2 4">
    <name type="scientific">Neospora caninum (strain Liverpool)</name>
    <dbReference type="NCBI Taxonomy" id="572307"/>
    <lineage>
        <taxon>Eukaryota</taxon>
        <taxon>Sar</taxon>
        <taxon>Alveolata</taxon>
        <taxon>Apicomplexa</taxon>
        <taxon>Conoidasida</taxon>
        <taxon>Coccidia</taxon>
        <taxon>Eucoccidiorida</taxon>
        <taxon>Eimeriorina</taxon>
        <taxon>Sarcocystidae</taxon>
        <taxon>Neospora</taxon>
    </lineage>
</organism>
<evidence type="ECO:0000313" key="4">
    <source>
        <dbReference type="Proteomes" id="UP000007494"/>
    </source>
</evidence>
<dbReference type="EMBL" id="FR823382">
    <property type="protein sequence ID" value="CBZ50082.1"/>
    <property type="molecule type" value="Genomic_DNA"/>
</dbReference>
<keyword evidence="4" id="KW-1185">Reference proteome</keyword>
<gene>
    <name evidence="3" type="ORF">BN1204_005580</name>
    <name evidence="2" type="ORF">NCLIV_005580</name>
</gene>
<dbReference type="OMA" id="PNGHWTK"/>
<protein>
    <submittedName>
        <fullName evidence="2">Uncharacterized protein</fullName>
    </submittedName>
</protein>
<reference evidence="3" key="4">
    <citation type="journal article" date="2015" name="PLoS ONE">
        <title>Comprehensive Evaluation of Toxoplasma gondii VEG and Neospora caninum LIV Genomes with Tachyzoite Stage Transcriptome and Proteome Defines Novel Transcript Features.</title>
        <authorList>
            <person name="Ramaprasad A."/>
            <person name="Mourier T."/>
            <person name="Naeem R."/>
            <person name="Malas T.B."/>
            <person name="Moussa E."/>
            <person name="Panigrahi A."/>
            <person name="Vermont S.J."/>
            <person name="Otto T.D."/>
            <person name="Wastling J."/>
            <person name="Pain A."/>
        </authorList>
    </citation>
    <scope>NUCLEOTIDE SEQUENCE</scope>
    <source>
        <strain evidence="3">Liverpool</strain>
    </source>
</reference>
<dbReference type="EMBL" id="LN714476">
    <property type="protein sequence ID" value="CEL64677.1"/>
    <property type="molecule type" value="Genomic_DNA"/>
</dbReference>
<evidence type="ECO:0000313" key="3">
    <source>
        <dbReference type="EMBL" id="CEL64677.1"/>
    </source>
</evidence>
<dbReference type="RefSeq" id="XP_003880117.1">
    <property type="nucleotide sequence ID" value="XM_003880068.1"/>
</dbReference>
<evidence type="ECO:0000313" key="2">
    <source>
        <dbReference type="EMBL" id="CBZ50082.1"/>
    </source>
</evidence>
<dbReference type="VEuPathDB" id="ToxoDB:NCLIV_005580"/>
<feature type="compositionally biased region" description="Acidic residues" evidence="1">
    <location>
        <begin position="161"/>
        <end position="185"/>
    </location>
</feature>
<dbReference type="InParanoid" id="F0V8P1"/>
<dbReference type="OrthoDB" id="333293at2759"/>
<dbReference type="eggNOG" id="ENOG502SEQ9">
    <property type="taxonomic scope" value="Eukaryota"/>
</dbReference>
<dbReference type="GeneID" id="13446140"/>
<reference evidence="2" key="1">
    <citation type="submission" date="2011-02" db="EMBL/GenBank/DDBJ databases">
        <authorList>
            <person name="Aslett M."/>
        </authorList>
    </citation>
    <scope>NUCLEOTIDE SEQUENCE</scope>
    <source>
        <strain evidence="2">Liverpool</strain>
    </source>
</reference>
<name>F0V8P1_NEOCL</name>
<feature type="compositionally biased region" description="Basic and acidic residues" evidence="1">
    <location>
        <begin position="84"/>
        <end position="104"/>
    </location>
</feature>
<accession>F0V8P1</accession>
<dbReference type="AlphaFoldDB" id="F0V8P1"/>
<feature type="region of interest" description="Disordered" evidence="1">
    <location>
        <begin position="74"/>
        <end position="186"/>
    </location>
</feature>
<proteinExistence type="predicted"/>